<comment type="similarity">
    <text evidence="2 11">Belongs to the urotensin-2 family.</text>
</comment>
<evidence type="ECO:0000256" key="1">
    <source>
        <dbReference type="ARBA" id="ARBA00004613"/>
    </source>
</evidence>
<sequence length="136" mass="15687">MSRRTSPPLQVTMYKLIFCCLFFACFLSPFLSLPVVDSRAVAYRLSADDEDAKLTLNDLYRASLLQMLPEIFGAERDQESRKADLSADIFDPQENVKKVFYGKDSKISLLSHLLARTRKQFKKRGTPSECFWKYCV</sequence>
<evidence type="ECO:0000256" key="11">
    <source>
        <dbReference type="RuleBase" id="RU000636"/>
    </source>
</evidence>
<keyword evidence="6" id="KW-0732">Signal</keyword>
<dbReference type="RefSeq" id="XP_027699840.1">
    <property type="nucleotide sequence ID" value="XM_027844039.1"/>
</dbReference>
<evidence type="ECO:0000313" key="12">
    <source>
        <dbReference type="Ensembl" id="ENSVURP00010031665.1"/>
    </source>
</evidence>
<proteinExistence type="inferred from homology"/>
<organism evidence="12 13">
    <name type="scientific">Vombatus ursinus</name>
    <name type="common">Common wombat</name>
    <dbReference type="NCBI Taxonomy" id="29139"/>
    <lineage>
        <taxon>Eukaryota</taxon>
        <taxon>Metazoa</taxon>
        <taxon>Chordata</taxon>
        <taxon>Craniata</taxon>
        <taxon>Vertebrata</taxon>
        <taxon>Euteleostomi</taxon>
        <taxon>Mammalia</taxon>
        <taxon>Metatheria</taxon>
        <taxon>Diprotodontia</taxon>
        <taxon>Vombatidae</taxon>
        <taxon>Vombatus</taxon>
    </lineage>
</organism>
<reference evidence="12" key="3">
    <citation type="submission" date="2025-09" db="UniProtKB">
        <authorList>
            <consortium name="Ensembl"/>
        </authorList>
    </citation>
    <scope>IDENTIFICATION</scope>
</reference>
<accession>A0A4X2MDE5</accession>
<dbReference type="Ensembl" id="ENSVURT00010036064.1">
    <property type="protein sequence ID" value="ENSVURP00010031665.1"/>
    <property type="gene ID" value="ENSVURG00010024202.1"/>
</dbReference>
<dbReference type="AlphaFoldDB" id="A0A4X2MDE5"/>
<reference evidence="12" key="2">
    <citation type="submission" date="2025-08" db="UniProtKB">
        <authorList>
            <consortium name="Ensembl"/>
        </authorList>
    </citation>
    <scope>IDENTIFICATION</scope>
</reference>
<dbReference type="GeneID" id="114029549"/>
<dbReference type="GO" id="GO:0097746">
    <property type="term" value="P:blood vessel diameter maintenance"/>
    <property type="evidence" value="ECO:0007669"/>
    <property type="project" value="InterPro"/>
</dbReference>
<evidence type="ECO:0000256" key="9">
    <source>
        <dbReference type="ARBA" id="ARBA00040274"/>
    </source>
</evidence>
<evidence type="ECO:0000256" key="8">
    <source>
        <dbReference type="ARBA" id="ARBA00037509"/>
    </source>
</evidence>
<keyword evidence="5 11" id="KW-0372">Hormone</keyword>
<dbReference type="Pfam" id="PF02083">
    <property type="entry name" value="Urotensin_II"/>
    <property type="match status" value="1"/>
</dbReference>
<reference evidence="13" key="1">
    <citation type="submission" date="2018-12" db="EMBL/GenBank/DDBJ databases">
        <authorList>
            <person name="Yazar S."/>
        </authorList>
    </citation>
    <scope>NUCLEOTIDE SEQUENCE [LARGE SCALE GENOMIC DNA]</scope>
</reference>
<comment type="subcellular location">
    <subcellularLocation>
        <location evidence="1 11">Secreted</location>
    </subcellularLocation>
</comment>
<evidence type="ECO:0000313" key="13">
    <source>
        <dbReference type="Proteomes" id="UP000314987"/>
    </source>
</evidence>
<dbReference type="PANTHER" id="PTHR14447">
    <property type="entry name" value="UROTENSIN 2"/>
    <property type="match status" value="1"/>
</dbReference>
<dbReference type="PROSITE" id="PS00984">
    <property type="entry name" value="UROTENSIN_II"/>
    <property type="match status" value="1"/>
</dbReference>
<evidence type="ECO:0000256" key="4">
    <source>
        <dbReference type="ARBA" id="ARBA00022685"/>
    </source>
</evidence>
<dbReference type="OrthoDB" id="8894951at2759"/>
<gene>
    <name evidence="12" type="primary">UTS2</name>
</gene>
<keyword evidence="7" id="KW-1015">Disulfide bond</keyword>
<evidence type="ECO:0000256" key="6">
    <source>
        <dbReference type="ARBA" id="ARBA00022729"/>
    </source>
</evidence>
<dbReference type="CTD" id="10911"/>
<keyword evidence="3" id="KW-0964">Secreted</keyword>
<evidence type="ECO:0000256" key="10">
    <source>
        <dbReference type="ARBA" id="ARBA00043243"/>
    </source>
</evidence>
<dbReference type="GeneTree" id="ENSGT00510000049583"/>
<dbReference type="OMA" id="ETFYGNH"/>
<evidence type="ECO:0000256" key="3">
    <source>
        <dbReference type="ARBA" id="ARBA00022525"/>
    </source>
</evidence>
<dbReference type="Proteomes" id="UP000314987">
    <property type="component" value="Unassembled WGS sequence"/>
</dbReference>
<dbReference type="GO" id="GO:0008217">
    <property type="term" value="P:regulation of blood pressure"/>
    <property type="evidence" value="ECO:0007669"/>
    <property type="project" value="InterPro"/>
</dbReference>
<evidence type="ECO:0000256" key="5">
    <source>
        <dbReference type="ARBA" id="ARBA00022702"/>
    </source>
</evidence>
<keyword evidence="13" id="KW-1185">Reference proteome</keyword>
<evidence type="ECO:0000256" key="2">
    <source>
        <dbReference type="ARBA" id="ARBA00006719"/>
    </source>
</evidence>
<dbReference type="GO" id="GO:0005615">
    <property type="term" value="C:extracellular space"/>
    <property type="evidence" value="ECO:0007669"/>
    <property type="project" value="TreeGrafter"/>
</dbReference>
<protein>
    <recommendedName>
        <fullName evidence="9">Urotensin-2</fullName>
    </recommendedName>
    <alternativeName>
        <fullName evidence="10">Urotensin II</fullName>
    </alternativeName>
</protein>
<comment type="function">
    <text evidence="8">Highly potent vasoconstrictor.</text>
</comment>
<dbReference type="GO" id="GO:0005179">
    <property type="term" value="F:hormone activity"/>
    <property type="evidence" value="ECO:0007669"/>
    <property type="project" value="UniProtKB-KW"/>
</dbReference>
<dbReference type="InterPro" id="IPR001483">
    <property type="entry name" value="Urotensin_II"/>
</dbReference>
<keyword evidence="4" id="KW-0165">Cleavage on pair of basic residues</keyword>
<dbReference type="PANTHER" id="PTHR14447:SF0">
    <property type="entry name" value="UROTENSIN-2"/>
    <property type="match status" value="1"/>
</dbReference>
<evidence type="ECO:0000256" key="7">
    <source>
        <dbReference type="ARBA" id="ARBA00023157"/>
    </source>
</evidence>
<dbReference type="STRING" id="29139.ENSVURP00010031665"/>
<name>A0A4X2MDE5_VOMUR</name>